<dbReference type="Pfam" id="PF02433">
    <property type="entry name" value="FixO"/>
    <property type="match status" value="1"/>
</dbReference>
<feature type="compositionally biased region" description="Acidic residues" evidence="1">
    <location>
        <begin position="227"/>
        <end position="242"/>
    </location>
</feature>
<keyword evidence="4" id="KW-1185">Reference proteome</keyword>
<accession>A0A1P8WD73</accession>
<dbReference type="SUPFAM" id="SSF46626">
    <property type="entry name" value="Cytochrome c"/>
    <property type="match status" value="1"/>
</dbReference>
<dbReference type="EMBL" id="CP017641">
    <property type="protein sequence ID" value="APZ91992.1"/>
    <property type="molecule type" value="Genomic_DNA"/>
</dbReference>
<dbReference type="AlphaFoldDB" id="A0A1P8WD73"/>
<sequence length="242" mass="28351">MFESKAGVLYIAGIGFFLLSFVSNALVPALMYDDLKEQTVPELINSNLRYQFEDMARRYPESFNAAYGEPPGGEAEHDEWWNEKCAEALRYGHKLYVGEGCWHCHSQFVRPVSNEEERWGPVARSWEYQNELNRPVMFGTRRVGPDLSREGGRRSNDWHAVHFFKPETLSQNSPMPEYPWFFDGSPDKPNERGLAIMTYVQWLGSWQESYPYYEDYQEAMDWLKPVEEEEEPTEEDDEGDDE</sequence>
<dbReference type="OrthoDB" id="9805440at2"/>
<dbReference type="InterPro" id="IPR036909">
    <property type="entry name" value="Cyt_c-like_dom_sf"/>
</dbReference>
<dbReference type="RefSeq" id="WP_083731890.1">
    <property type="nucleotide sequence ID" value="NZ_CP017641.1"/>
</dbReference>
<dbReference type="KEGG" id="fmr:Fuma_01593"/>
<keyword evidence="2" id="KW-0812">Transmembrane</keyword>
<evidence type="ECO:0000313" key="4">
    <source>
        <dbReference type="Proteomes" id="UP000187735"/>
    </source>
</evidence>
<keyword evidence="2" id="KW-1133">Transmembrane helix</keyword>
<evidence type="ECO:0000256" key="2">
    <source>
        <dbReference type="SAM" id="Phobius"/>
    </source>
</evidence>
<dbReference type="GO" id="GO:0020037">
    <property type="term" value="F:heme binding"/>
    <property type="evidence" value="ECO:0007669"/>
    <property type="project" value="InterPro"/>
</dbReference>
<keyword evidence="2" id="KW-0472">Membrane</keyword>
<proteinExistence type="predicted"/>
<dbReference type="GO" id="GO:0009055">
    <property type="term" value="F:electron transfer activity"/>
    <property type="evidence" value="ECO:0007669"/>
    <property type="project" value="InterPro"/>
</dbReference>
<name>A0A1P8WD73_9PLAN</name>
<evidence type="ECO:0000313" key="3">
    <source>
        <dbReference type="EMBL" id="APZ91992.1"/>
    </source>
</evidence>
<gene>
    <name evidence="3" type="ORF">Fuma_01593</name>
</gene>
<feature type="transmembrane region" description="Helical" evidence="2">
    <location>
        <begin position="7"/>
        <end position="32"/>
    </location>
</feature>
<dbReference type="Proteomes" id="UP000187735">
    <property type="component" value="Chromosome"/>
</dbReference>
<dbReference type="STRING" id="1891926.Fuma_01593"/>
<feature type="region of interest" description="Disordered" evidence="1">
    <location>
        <begin position="223"/>
        <end position="242"/>
    </location>
</feature>
<reference evidence="3 4" key="1">
    <citation type="journal article" date="2016" name="Front. Microbiol.">
        <title>Fuerstia marisgermanicae gen. nov., sp. nov., an Unusual Member of the Phylum Planctomycetes from the German Wadden Sea.</title>
        <authorList>
            <person name="Kohn T."/>
            <person name="Heuer A."/>
            <person name="Jogler M."/>
            <person name="Vollmers J."/>
            <person name="Boedeker C."/>
            <person name="Bunk B."/>
            <person name="Rast P."/>
            <person name="Borchert D."/>
            <person name="Glockner I."/>
            <person name="Freese H.M."/>
            <person name="Klenk H.P."/>
            <person name="Overmann J."/>
            <person name="Kaster A.K."/>
            <person name="Rohde M."/>
            <person name="Wiegand S."/>
            <person name="Jogler C."/>
        </authorList>
    </citation>
    <scope>NUCLEOTIDE SEQUENCE [LARGE SCALE GENOMIC DNA]</scope>
    <source>
        <strain evidence="3 4">NH11</strain>
    </source>
</reference>
<dbReference type="InterPro" id="IPR003468">
    <property type="entry name" value="Cyt_c_oxidase_monohaem-su/FixO"/>
</dbReference>
<protein>
    <submittedName>
        <fullName evidence="3">Putative bifunctional cbb3-type cytochrome c oxidase subunit I/II</fullName>
    </submittedName>
</protein>
<evidence type="ECO:0000256" key="1">
    <source>
        <dbReference type="SAM" id="MobiDB-lite"/>
    </source>
</evidence>
<organism evidence="3 4">
    <name type="scientific">Fuerstiella marisgermanici</name>
    <dbReference type="NCBI Taxonomy" id="1891926"/>
    <lineage>
        <taxon>Bacteria</taxon>
        <taxon>Pseudomonadati</taxon>
        <taxon>Planctomycetota</taxon>
        <taxon>Planctomycetia</taxon>
        <taxon>Planctomycetales</taxon>
        <taxon>Planctomycetaceae</taxon>
        <taxon>Fuerstiella</taxon>
    </lineage>
</organism>
<dbReference type="Gene3D" id="1.10.760.10">
    <property type="entry name" value="Cytochrome c-like domain"/>
    <property type="match status" value="1"/>
</dbReference>